<proteinExistence type="predicted"/>
<accession>A0A160VD70</accession>
<reference evidence="1" key="1">
    <citation type="submission" date="2015-10" db="EMBL/GenBank/DDBJ databases">
        <authorList>
            <person name="Gilbert D.G."/>
        </authorList>
    </citation>
    <scope>NUCLEOTIDE SEQUENCE</scope>
</reference>
<dbReference type="EMBL" id="FAXA01000282">
    <property type="protein sequence ID" value="CUV02630.1"/>
    <property type="molecule type" value="Genomic_DNA"/>
</dbReference>
<sequence length="79" mass="8525">MDKLIDIANRAIADYGFRQAVLYGAADIARKWELTEEETALLSGAVLSELTALPIPVQPADIPAEQARVSAVIRGLFSI</sequence>
<evidence type="ECO:0000313" key="1">
    <source>
        <dbReference type="EMBL" id="CUV02630.1"/>
    </source>
</evidence>
<protein>
    <submittedName>
        <fullName evidence="1">Uncharacterized protein</fullName>
    </submittedName>
</protein>
<organism evidence="1">
    <name type="scientific">hydrothermal vent metagenome</name>
    <dbReference type="NCBI Taxonomy" id="652676"/>
    <lineage>
        <taxon>unclassified sequences</taxon>
        <taxon>metagenomes</taxon>
        <taxon>ecological metagenomes</taxon>
    </lineage>
</organism>
<dbReference type="AlphaFoldDB" id="A0A160VD70"/>
<gene>
    <name evidence="1" type="ORF">MGWOODY_Clf1247</name>
</gene>
<name>A0A160VD70_9ZZZZ</name>